<comment type="similarity">
    <text evidence="1">Belongs to the glycosyl hydrolase 25 family.</text>
</comment>
<dbReference type="PATRIC" id="fig|1423783.4.peg.820"/>
<evidence type="ECO:0000256" key="1">
    <source>
        <dbReference type="ARBA" id="ARBA00010646"/>
    </source>
</evidence>
<dbReference type="PANTHER" id="PTHR34135:SF2">
    <property type="entry name" value="LYSOZYME"/>
    <property type="match status" value="1"/>
</dbReference>
<protein>
    <submittedName>
        <fullName evidence="3">Lysozyme</fullName>
    </submittedName>
</protein>
<name>A0A0R1TZA9_9LACO</name>
<dbReference type="Proteomes" id="UP000051922">
    <property type="component" value="Unassembled WGS sequence"/>
</dbReference>
<dbReference type="GO" id="GO:0016052">
    <property type="term" value="P:carbohydrate catabolic process"/>
    <property type="evidence" value="ECO:0007669"/>
    <property type="project" value="TreeGrafter"/>
</dbReference>
<reference evidence="3 4" key="1">
    <citation type="journal article" date="2015" name="Genome Announc.">
        <title>Expanding the biotechnology potential of lactobacilli through comparative genomics of 213 strains and associated genera.</title>
        <authorList>
            <person name="Sun Z."/>
            <person name="Harris H.M."/>
            <person name="McCann A."/>
            <person name="Guo C."/>
            <person name="Argimon S."/>
            <person name="Zhang W."/>
            <person name="Yang X."/>
            <person name="Jeffery I.B."/>
            <person name="Cooney J.C."/>
            <person name="Kagawa T.F."/>
            <person name="Liu W."/>
            <person name="Song Y."/>
            <person name="Salvetti E."/>
            <person name="Wrobel A."/>
            <person name="Rasinkangas P."/>
            <person name="Parkhill J."/>
            <person name="Rea M.C."/>
            <person name="O'Sullivan O."/>
            <person name="Ritari J."/>
            <person name="Douillard F.P."/>
            <person name="Paul Ross R."/>
            <person name="Yang R."/>
            <person name="Briner A.E."/>
            <person name="Felis G.E."/>
            <person name="de Vos W.M."/>
            <person name="Barrangou R."/>
            <person name="Klaenhammer T.R."/>
            <person name="Caufield P.W."/>
            <person name="Cui Y."/>
            <person name="Zhang H."/>
            <person name="O'Toole P.W."/>
        </authorList>
    </citation>
    <scope>NUCLEOTIDE SEQUENCE [LARGE SCALE GENOMIC DNA]</scope>
    <source>
        <strain evidence="3 4">DSM 15945</strain>
    </source>
</reference>
<dbReference type="PROSITE" id="PS51904">
    <property type="entry name" value="GLYCOSYL_HYDROL_F25_2"/>
    <property type="match status" value="1"/>
</dbReference>
<dbReference type="PANTHER" id="PTHR34135">
    <property type="entry name" value="LYSOZYME"/>
    <property type="match status" value="1"/>
</dbReference>
<proteinExistence type="inferred from homology"/>
<dbReference type="Pfam" id="PF01183">
    <property type="entry name" value="Glyco_hydro_25"/>
    <property type="match status" value="1"/>
</dbReference>
<dbReference type="GO" id="GO:0003796">
    <property type="term" value="F:lysozyme activity"/>
    <property type="evidence" value="ECO:0007669"/>
    <property type="project" value="InterPro"/>
</dbReference>
<dbReference type="GO" id="GO:0016998">
    <property type="term" value="P:cell wall macromolecule catabolic process"/>
    <property type="evidence" value="ECO:0007669"/>
    <property type="project" value="InterPro"/>
</dbReference>
<dbReference type="GO" id="GO:0009253">
    <property type="term" value="P:peptidoglycan catabolic process"/>
    <property type="evidence" value="ECO:0007669"/>
    <property type="project" value="InterPro"/>
</dbReference>
<feature type="transmembrane region" description="Helical" evidence="2">
    <location>
        <begin position="20"/>
        <end position="40"/>
    </location>
</feature>
<dbReference type="SUPFAM" id="SSF51445">
    <property type="entry name" value="(Trans)glycosidases"/>
    <property type="match status" value="1"/>
</dbReference>
<organism evidence="3 4">
    <name type="scientific">Lacticaseibacillus pantheris DSM 15945 = JCM 12539 = NBRC 106106</name>
    <dbReference type="NCBI Taxonomy" id="1423783"/>
    <lineage>
        <taxon>Bacteria</taxon>
        <taxon>Bacillati</taxon>
        <taxon>Bacillota</taxon>
        <taxon>Bacilli</taxon>
        <taxon>Lactobacillales</taxon>
        <taxon>Lactobacillaceae</taxon>
        <taxon>Lacticaseibacillus</taxon>
    </lineage>
</organism>
<keyword evidence="2" id="KW-0472">Membrane</keyword>
<sequence>MRNKQPIYADTFAKHRRWGITGLAVAVVLIIVATVAYFALRNPRPSVHRYPVLGVQLTQSDGTQNFTSLHTQGVTFAYLKATQGSSYFDDNFNTNYSAGIASSVDVGVYHYFSFDSTPTAQADSFFKHVGSNTGTLPIGVYVTAYTELPSRERLSQNLQQFVNLLTQHYTGRRVVIMGSPTVLKLVQSVAKGAPRMVISTQHGDVGTHAFWEYTTGAPLPGGTGTRYTAIVYNGTRAGYRELLR</sequence>
<gene>
    <name evidence="3" type="ORF">FC50_GL000792</name>
</gene>
<dbReference type="InterPro" id="IPR002053">
    <property type="entry name" value="Glyco_hydro_25"/>
</dbReference>
<keyword evidence="4" id="KW-1185">Reference proteome</keyword>
<dbReference type="STRING" id="1423783.FC50_GL000792"/>
<evidence type="ECO:0000256" key="2">
    <source>
        <dbReference type="SAM" id="Phobius"/>
    </source>
</evidence>
<dbReference type="AlphaFoldDB" id="A0A0R1TZA9"/>
<accession>A0A0R1TZA9</accession>
<dbReference type="InterPro" id="IPR017853">
    <property type="entry name" value="GH"/>
</dbReference>
<comment type="caution">
    <text evidence="3">The sequence shown here is derived from an EMBL/GenBank/DDBJ whole genome shotgun (WGS) entry which is preliminary data.</text>
</comment>
<evidence type="ECO:0000313" key="4">
    <source>
        <dbReference type="Proteomes" id="UP000051922"/>
    </source>
</evidence>
<dbReference type="Gene3D" id="3.20.20.80">
    <property type="entry name" value="Glycosidases"/>
    <property type="match status" value="1"/>
</dbReference>
<evidence type="ECO:0000313" key="3">
    <source>
        <dbReference type="EMBL" id="KRL86543.1"/>
    </source>
</evidence>
<dbReference type="RefSeq" id="WP_082405277.1">
    <property type="nucleotide sequence ID" value="NZ_AZFJ01000044.1"/>
</dbReference>
<keyword evidence="2" id="KW-1133">Transmembrane helix</keyword>
<dbReference type="EMBL" id="AZFJ01000044">
    <property type="protein sequence ID" value="KRL86543.1"/>
    <property type="molecule type" value="Genomic_DNA"/>
</dbReference>
<dbReference type="OrthoDB" id="2151413at2"/>
<keyword evidence="2" id="KW-0812">Transmembrane</keyword>